<dbReference type="Pfam" id="PF00501">
    <property type="entry name" value="AMP-binding"/>
    <property type="match status" value="1"/>
</dbReference>
<dbReference type="AlphaFoldDB" id="A0A7M4DSD1"/>
<comment type="catalytic activity">
    <reaction evidence="5">
        <text>a long-chain fatty acid + ATP + CoA = a long-chain fatty acyl-CoA + AMP + diphosphate</text>
        <dbReference type="Rhea" id="RHEA:15421"/>
        <dbReference type="ChEBI" id="CHEBI:30616"/>
        <dbReference type="ChEBI" id="CHEBI:33019"/>
        <dbReference type="ChEBI" id="CHEBI:57287"/>
        <dbReference type="ChEBI" id="CHEBI:57560"/>
        <dbReference type="ChEBI" id="CHEBI:83139"/>
        <dbReference type="ChEBI" id="CHEBI:456215"/>
        <dbReference type="EC" id="6.2.1.3"/>
    </reaction>
    <physiologicalReaction direction="left-to-right" evidence="5">
        <dbReference type="Rhea" id="RHEA:15422"/>
    </physiologicalReaction>
</comment>
<proteinExistence type="inferred from homology"/>
<dbReference type="Gene3D" id="3.30.300.30">
    <property type="match status" value="1"/>
</dbReference>
<keyword evidence="4" id="KW-0443">Lipid metabolism</keyword>
<evidence type="ECO:0000256" key="6">
    <source>
        <dbReference type="ARBA" id="ARBA00032875"/>
    </source>
</evidence>
<evidence type="ECO:0000313" key="9">
    <source>
        <dbReference type="Proteomes" id="UP000419743"/>
    </source>
</evidence>
<dbReference type="InterPro" id="IPR042099">
    <property type="entry name" value="ANL_N_sf"/>
</dbReference>
<dbReference type="PROSITE" id="PS00455">
    <property type="entry name" value="AMP_BINDING"/>
    <property type="match status" value="1"/>
</dbReference>
<name>A0A7M4DSD1_9MICO</name>
<protein>
    <recommendedName>
        <fullName evidence="6">Acyl-CoA synthetase</fullName>
    </recommendedName>
</protein>
<evidence type="ECO:0000256" key="2">
    <source>
        <dbReference type="ARBA" id="ARBA00022598"/>
    </source>
</evidence>
<keyword evidence="9" id="KW-1185">Reference proteome</keyword>
<dbReference type="GO" id="GO:0004467">
    <property type="term" value="F:long-chain fatty acid-CoA ligase activity"/>
    <property type="evidence" value="ECO:0007669"/>
    <property type="project" value="UniProtKB-EC"/>
</dbReference>
<accession>A0A7M4DSD1</accession>
<evidence type="ECO:0000256" key="4">
    <source>
        <dbReference type="ARBA" id="ARBA00023098"/>
    </source>
</evidence>
<feature type="domain" description="AMP-dependent synthetase/ligase" evidence="7">
    <location>
        <begin position="23"/>
        <end position="424"/>
    </location>
</feature>
<dbReference type="GO" id="GO:0016020">
    <property type="term" value="C:membrane"/>
    <property type="evidence" value="ECO:0007669"/>
    <property type="project" value="TreeGrafter"/>
</dbReference>
<dbReference type="SUPFAM" id="SSF56801">
    <property type="entry name" value="Acetyl-CoA synthetase-like"/>
    <property type="match status" value="1"/>
</dbReference>
<dbReference type="Pfam" id="PF23562">
    <property type="entry name" value="AMP-binding_C_3"/>
    <property type="match status" value="1"/>
</dbReference>
<dbReference type="InterPro" id="IPR000873">
    <property type="entry name" value="AMP-dep_synth/lig_dom"/>
</dbReference>
<reference evidence="8 9" key="1">
    <citation type="submission" date="2019-11" db="EMBL/GenBank/DDBJ databases">
        <authorList>
            <person name="Criscuolo A."/>
        </authorList>
    </citation>
    <scope>NUCLEOTIDE SEQUENCE [LARGE SCALE GENOMIC DNA]</scope>
    <source>
        <strain evidence="8">CIP111667</strain>
    </source>
</reference>
<evidence type="ECO:0000259" key="7">
    <source>
        <dbReference type="Pfam" id="PF00501"/>
    </source>
</evidence>
<dbReference type="Proteomes" id="UP000419743">
    <property type="component" value="Unassembled WGS sequence"/>
</dbReference>
<keyword evidence="3" id="KW-0276">Fatty acid metabolism</keyword>
<dbReference type="InterPro" id="IPR020845">
    <property type="entry name" value="AMP-binding_CS"/>
</dbReference>
<dbReference type="Gene3D" id="3.40.50.12780">
    <property type="entry name" value="N-terminal domain of ligase-like"/>
    <property type="match status" value="1"/>
</dbReference>
<dbReference type="PANTHER" id="PTHR43272">
    <property type="entry name" value="LONG-CHAIN-FATTY-ACID--COA LIGASE"/>
    <property type="match status" value="1"/>
</dbReference>
<sequence>MDQNEAPLLVQTPPEMSTPDILADWAAKEPGRVLIEELRGSTWHPITAQQMHEKASSIAKGLIAAGIGPGDRVAVMSRTRAEWVLLDFGIWYAGAVTVPVYETSSADQTAWILSNSDTKAIVVENASHLAVVDEARAEAPNLGRAWVIDDGALDKLATEGAQVSDEDVRARYDALRTDDLATIIYTSGTTGRPKGAELTHANFVELTRNAVGALGPSILHEASRTLLFMPLAHVFARFVEVLCVTAGVPQGHTPDTKTLMADIATFRPTFILSVPRVFEKVYNSSEQKAAAGGKVKIFRWAAKVSGDYSRSLDTGGPGLGLKLQHKLADKLVLHKIRNALGGQAEFAISGGAPLGERLGHFFRGVGLTVLEGYGLTETTAPVSVNVPSKSVIGTVGPPLPGVGLKIDADGEILARGIAVFRGYHDNAEATAESFTDDWFHTGDLGELTADGYLKITGRKKEIIVTAGGKNVVPSQLEDRIRSHPLVSQCVVVGDQKPFIAALVTLDTEMLPTWLANHEVGELSVAEAAKDPTVVAAIQSAVDRANSKVSRAESIRTFEILLDDFTIANDYLTPSLKVKRNLVLRDFADRIEAMYDNAAKARAANGAGASAD</sequence>
<dbReference type="PANTHER" id="PTHR43272:SF32">
    <property type="entry name" value="AMP-DEPENDENT SYNTHETASE_LIGASE DOMAIN-CONTAINING PROTEIN"/>
    <property type="match status" value="1"/>
</dbReference>
<dbReference type="EMBL" id="CACRYJ010000069">
    <property type="protein sequence ID" value="VZO40375.1"/>
    <property type="molecule type" value="Genomic_DNA"/>
</dbReference>
<gene>
    <name evidence="8" type="ORF">HALOF300_05079</name>
</gene>
<evidence type="ECO:0000256" key="1">
    <source>
        <dbReference type="ARBA" id="ARBA00006432"/>
    </source>
</evidence>
<organism evidence="8 9">
    <name type="scientific">Occultella aeris</name>
    <dbReference type="NCBI Taxonomy" id="2761496"/>
    <lineage>
        <taxon>Bacteria</taxon>
        <taxon>Bacillati</taxon>
        <taxon>Actinomycetota</taxon>
        <taxon>Actinomycetes</taxon>
        <taxon>Micrococcales</taxon>
        <taxon>Ruaniaceae</taxon>
        <taxon>Occultella</taxon>
    </lineage>
</organism>
<dbReference type="InterPro" id="IPR045851">
    <property type="entry name" value="AMP-bd_C_sf"/>
</dbReference>
<evidence type="ECO:0000313" key="8">
    <source>
        <dbReference type="EMBL" id="VZO40375.1"/>
    </source>
</evidence>
<dbReference type="RefSeq" id="WP_156743647.1">
    <property type="nucleotide sequence ID" value="NZ_CACRYJ010000069.1"/>
</dbReference>
<keyword evidence="2 8" id="KW-0436">Ligase</keyword>
<evidence type="ECO:0000256" key="3">
    <source>
        <dbReference type="ARBA" id="ARBA00022832"/>
    </source>
</evidence>
<comment type="caution">
    <text evidence="8">The sequence shown here is derived from an EMBL/GenBank/DDBJ whole genome shotgun (WGS) entry which is preliminary data.</text>
</comment>
<comment type="similarity">
    <text evidence="1">Belongs to the ATP-dependent AMP-binding enzyme family.</text>
</comment>
<dbReference type="CDD" id="cd05907">
    <property type="entry name" value="VL_LC_FACS_like"/>
    <property type="match status" value="1"/>
</dbReference>
<evidence type="ECO:0000256" key="5">
    <source>
        <dbReference type="ARBA" id="ARBA00024484"/>
    </source>
</evidence>